<dbReference type="EMBL" id="BLAD01000082">
    <property type="protein sequence ID" value="GES04460.1"/>
    <property type="molecule type" value="Genomic_DNA"/>
</dbReference>
<feature type="signal peptide" evidence="1">
    <location>
        <begin position="1"/>
        <end position="27"/>
    </location>
</feature>
<keyword evidence="3" id="KW-1185">Reference proteome</keyword>
<name>A0A5M3W889_9ACTN</name>
<accession>A0A5M3W889</accession>
<evidence type="ECO:0000256" key="1">
    <source>
        <dbReference type="SAM" id="SignalP"/>
    </source>
</evidence>
<reference evidence="2 3" key="1">
    <citation type="submission" date="2019-10" db="EMBL/GenBank/DDBJ databases">
        <title>Whole genome shotgun sequence of Acrocarpospora corrugata NBRC 13972.</title>
        <authorList>
            <person name="Ichikawa N."/>
            <person name="Kimura A."/>
            <person name="Kitahashi Y."/>
            <person name="Komaki H."/>
            <person name="Oguchi A."/>
        </authorList>
    </citation>
    <scope>NUCLEOTIDE SEQUENCE [LARGE SCALE GENOMIC DNA]</scope>
    <source>
        <strain evidence="2 3">NBRC 13972</strain>
    </source>
</reference>
<comment type="caution">
    <text evidence="2">The sequence shown here is derived from an EMBL/GenBank/DDBJ whole genome shotgun (WGS) entry which is preliminary data.</text>
</comment>
<dbReference type="AlphaFoldDB" id="A0A5M3W889"/>
<organism evidence="2 3">
    <name type="scientific">Acrocarpospora corrugata</name>
    <dbReference type="NCBI Taxonomy" id="35763"/>
    <lineage>
        <taxon>Bacteria</taxon>
        <taxon>Bacillati</taxon>
        <taxon>Actinomycetota</taxon>
        <taxon>Actinomycetes</taxon>
        <taxon>Streptosporangiales</taxon>
        <taxon>Streptosporangiaceae</taxon>
        <taxon>Acrocarpospora</taxon>
    </lineage>
</organism>
<evidence type="ECO:0000313" key="3">
    <source>
        <dbReference type="Proteomes" id="UP000334990"/>
    </source>
</evidence>
<evidence type="ECO:0008006" key="4">
    <source>
        <dbReference type="Google" id="ProtNLM"/>
    </source>
</evidence>
<dbReference type="RefSeq" id="WP_155340555.1">
    <property type="nucleotide sequence ID" value="NZ_BAAABN010000083.1"/>
</dbReference>
<gene>
    <name evidence="2" type="ORF">Acor_65280</name>
</gene>
<proteinExistence type="predicted"/>
<dbReference type="Proteomes" id="UP000334990">
    <property type="component" value="Unassembled WGS sequence"/>
</dbReference>
<dbReference type="OrthoDB" id="3538707at2"/>
<keyword evidence="1" id="KW-0732">Signal</keyword>
<evidence type="ECO:0000313" key="2">
    <source>
        <dbReference type="EMBL" id="GES04460.1"/>
    </source>
</evidence>
<protein>
    <recommendedName>
        <fullName evidence="4">Ig-like domain-containing protein</fullName>
    </recommendedName>
</protein>
<feature type="chain" id="PRO_5024359385" description="Ig-like domain-containing protein" evidence="1">
    <location>
        <begin position="28"/>
        <end position="262"/>
    </location>
</feature>
<sequence>MRSSAFLLRLGTVGVLLAGLAAGPVQAATAHAAAIAATVTAWGVTITPPTYIGPCNETPHGLSLTVSGKITVSEPMTVKYVWVNQQNLPWPGPEPVSVTFHAPGTQTVVHGFVRTTSLRSSMRLRIIDPPYVPDSLAAGANTVCVQPTLSNVNIERADEGEECGLGGQPAVFTLSAMLAVAGGPVFLDYRWYRKSNETRNQWSYISGGSTSFTATGAQEKIIFSPYSTNRSESGYFKVELSSPYQGSAQTTFFVTCRTKNDL</sequence>